<feature type="transmembrane region" description="Helical" evidence="8">
    <location>
        <begin position="464"/>
        <end position="484"/>
    </location>
</feature>
<dbReference type="InterPro" id="IPR005829">
    <property type="entry name" value="Sugar_transporter_CS"/>
</dbReference>
<evidence type="ECO:0000313" key="10">
    <source>
        <dbReference type="EMBL" id="KAJ9157681.1"/>
    </source>
</evidence>
<dbReference type="InterPro" id="IPR003663">
    <property type="entry name" value="Sugar/inositol_transpt"/>
</dbReference>
<dbReference type="GO" id="GO:0016020">
    <property type="term" value="C:membrane"/>
    <property type="evidence" value="ECO:0007669"/>
    <property type="project" value="UniProtKB-SubCell"/>
</dbReference>
<feature type="domain" description="Major facilitator superfamily (MFS) profile" evidence="9">
    <location>
        <begin position="35"/>
        <end position="488"/>
    </location>
</feature>
<dbReference type="InterPro" id="IPR005828">
    <property type="entry name" value="MFS_sugar_transport-like"/>
</dbReference>
<dbReference type="Pfam" id="PF00083">
    <property type="entry name" value="Sugar_tr"/>
    <property type="match status" value="1"/>
</dbReference>
<dbReference type="PROSITE" id="PS50850">
    <property type="entry name" value="MFS"/>
    <property type="match status" value="1"/>
</dbReference>
<keyword evidence="4 8" id="KW-0812">Transmembrane</keyword>
<dbReference type="AlphaFoldDB" id="A0AA38SDK2"/>
<dbReference type="GO" id="GO:0005351">
    <property type="term" value="F:carbohydrate:proton symporter activity"/>
    <property type="evidence" value="ECO:0007669"/>
    <property type="project" value="TreeGrafter"/>
</dbReference>
<comment type="similarity">
    <text evidence="2">Belongs to the major facilitator superfamily. Sugar transporter (TC 2.A.1.1) family.</text>
</comment>
<feature type="transmembrane region" description="Helical" evidence="8">
    <location>
        <begin position="110"/>
        <end position="131"/>
    </location>
</feature>
<feature type="transmembrane region" description="Helical" evidence="8">
    <location>
        <begin position="137"/>
        <end position="155"/>
    </location>
</feature>
<keyword evidence="3" id="KW-0813">Transport</keyword>
<keyword evidence="5 8" id="KW-1133">Transmembrane helix</keyword>
<gene>
    <name evidence="10" type="ORF">NKR23_g310</name>
</gene>
<comment type="subcellular location">
    <subcellularLocation>
        <location evidence="1">Membrane</location>
        <topology evidence="1">Multi-pass membrane protein</topology>
    </subcellularLocation>
</comment>
<evidence type="ECO:0000256" key="2">
    <source>
        <dbReference type="ARBA" id="ARBA00010992"/>
    </source>
</evidence>
<feature type="transmembrane region" description="Helical" evidence="8">
    <location>
        <begin position="365"/>
        <end position="385"/>
    </location>
</feature>
<evidence type="ECO:0000259" key="9">
    <source>
        <dbReference type="PROSITE" id="PS50850"/>
    </source>
</evidence>
<feature type="transmembrane region" description="Helical" evidence="8">
    <location>
        <begin position="167"/>
        <end position="193"/>
    </location>
</feature>
<feature type="transmembrane region" description="Helical" evidence="8">
    <location>
        <begin position="397"/>
        <end position="421"/>
    </location>
</feature>
<name>A0AA38SDK2_9PEZI</name>
<protein>
    <submittedName>
        <fullName evidence="10">Mfs quinate transporter protein</fullName>
    </submittedName>
</protein>
<dbReference type="Gene3D" id="1.20.1250.20">
    <property type="entry name" value="MFS general substrate transporter like domains"/>
    <property type="match status" value="1"/>
</dbReference>
<evidence type="ECO:0000256" key="6">
    <source>
        <dbReference type="ARBA" id="ARBA00023136"/>
    </source>
</evidence>
<evidence type="ECO:0000313" key="11">
    <source>
        <dbReference type="Proteomes" id="UP001174694"/>
    </source>
</evidence>
<dbReference type="PANTHER" id="PTHR48022">
    <property type="entry name" value="PLASTIDIC GLUCOSE TRANSPORTER 4"/>
    <property type="match status" value="1"/>
</dbReference>
<dbReference type="InterPro" id="IPR036259">
    <property type="entry name" value="MFS_trans_sf"/>
</dbReference>
<keyword evidence="11" id="KW-1185">Reference proteome</keyword>
<feature type="transmembrane region" description="Helical" evidence="8">
    <location>
        <begin position="334"/>
        <end position="356"/>
    </location>
</feature>
<organism evidence="10 11">
    <name type="scientific">Pleurostoma richardsiae</name>
    <dbReference type="NCBI Taxonomy" id="41990"/>
    <lineage>
        <taxon>Eukaryota</taxon>
        <taxon>Fungi</taxon>
        <taxon>Dikarya</taxon>
        <taxon>Ascomycota</taxon>
        <taxon>Pezizomycotina</taxon>
        <taxon>Sordariomycetes</taxon>
        <taxon>Sordariomycetidae</taxon>
        <taxon>Calosphaeriales</taxon>
        <taxon>Pleurostomataceae</taxon>
        <taxon>Pleurostoma</taxon>
    </lineage>
</organism>
<feature type="transmembrane region" description="Helical" evidence="8">
    <location>
        <begin position="433"/>
        <end position="449"/>
    </location>
</feature>
<evidence type="ECO:0000256" key="3">
    <source>
        <dbReference type="ARBA" id="ARBA00022448"/>
    </source>
</evidence>
<dbReference type="EMBL" id="JANBVO010000001">
    <property type="protein sequence ID" value="KAJ9157681.1"/>
    <property type="molecule type" value="Genomic_DNA"/>
</dbReference>
<evidence type="ECO:0000256" key="8">
    <source>
        <dbReference type="SAM" id="Phobius"/>
    </source>
</evidence>
<proteinExistence type="inferred from homology"/>
<dbReference type="InterPro" id="IPR020846">
    <property type="entry name" value="MFS_dom"/>
</dbReference>
<dbReference type="InterPro" id="IPR050360">
    <property type="entry name" value="MFS_Sugar_Transporters"/>
</dbReference>
<dbReference type="PROSITE" id="PS00216">
    <property type="entry name" value="SUGAR_TRANSPORT_1"/>
    <property type="match status" value="1"/>
</dbReference>
<evidence type="ECO:0000256" key="7">
    <source>
        <dbReference type="SAM" id="MobiDB-lite"/>
    </source>
</evidence>
<sequence length="546" mass="59694">MGITNILKESTFAKYVTAIRNSPRPLICNHRLLLTAALYAMSGIPITWDQGSSSVVPSLPGFKNAFGISSATNPKEVSNFISFVYLTAGVGAGLSFFINDRIGRLWSLRLYMTIWIIGQLIATLSFGHLGALYTARFISGLGIGPLTVTGPMSIVEIAPTETRGLLSVWFSVVMLLSLTVSVFVVYACLLHVAASHLQYQIVFFVPTIAIALIIGVSFFLYESPRWLMLVGRDEDAVKSLVALRGLPAEHPRVASEIADIRAQIEKERRTYGGEKGGLISVIRETFLVPANLRRVQQALLSYGLAQLSGANSVTSYLVPILSLMGLGGGTDRSLFLSGMYSMAKFFYTLMASFFFIDALGRRKSLFTGITIQMISDIYIGVYLKYKQQGNVSDAASQAAIAAIFLHGFGYAVGLLVLPYVFGAELWPNNIRSFGAALSQCFHWLFYFGINKATPNILSSMDNWGAFLFFAGWCFVSLVYAFVAVPETAGLSLEQLDALFEGPFWQMTTKAKKQRSNVHVIDAMTHLEDGDSSEDGKSKSAESGKNI</sequence>
<comment type="caution">
    <text evidence="10">The sequence shown here is derived from an EMBL/GenBank/DDBJ whole genome shotgun (WGS) entry which is preliminary data.</text>
</comment>
<dbReference type="SUPFAM" id="SSF103473">
    <property type="entry name" value="MFS general substrate transporter"/>
    <property type="match status" value="1"/>
</dbReference>
<reference evidence="10" key="1">
    <citation type="submission" date="2022-07" db="EMBL/GenBank/DDBJ databases">
        <title>Fungi with potential for degradation of polypropylene.</title>
        <authorList>
            <person name="Gostincar C."/>
        </authorList>
    </citation>
    <scope>NUCLEOTIDE SEQUENCE</scope>
    <source>
        <strain evidence="10">EXF-13308</strain>
    </source>
</reference>
<evidence type="ECO:0000256" key="5">
    <source>
        <dbReference type="ARBA" id="ARBA00022989"/>
    </source>
</evidence>
<evidence type="ECO:0000256" key="1">
    <source>
        <dbReference type="ARBA" id="ARBA00004141"/>
    </source>
</evidence>
<feature type="region of interest" description="Disordered" evidence="7">
    <location>
        <begin position="527"/>
        <end position="546"/>
    </location>
</feature>
<feature type="transmembrane region" description="Helical" evidence="8">
    <location>
        <begin position="199"/>
        <end position="221"/>
    </location>
</feature>
<feature type="transmembrane region" description="Helical" evidence="8">
    <location>
        <begin position="80"/>
        <end position="98"/>
    </location>
</feature>
<evidence type="ECO:0000256" key="4">
    <source>
        <dbReference type="ARBA" id="ARBA00022692"/>
    </source>
</evidence>
<dbReference type="PRINTS" id="PR00171">
    <property type="entry name" value="SUGRTRNSPORT"/>
</dbReference>
<keyword evidence="6 8" id="KW-0472">Membrane</keyword>
<feature type="transmembrane region" description="Helical" evidence="8">
    <location>
        <begin position="32"/>
        <end position="48"/>
    </location>
</feature>
<dbReference type="PANTHER" id="PTHR48022:SF59">
    <property type="entry name" value="MAJOR FACILITATOR SUPERFAMILY (MFS) PROFILE DOMAIN-CONTAINING PROTEIN"/>
    <property type="match status" value="1"/>
</dbReference>
<dbReference type="Proteomes" id="UP001174694">
    <property type="component" value="Unassembled WGS sequence"/>
</dbReference>
<accession>A0AA38SDK2</accession>